<protein>
    <submittedName>
        <fullName evidence="2">Replication terminator protein</fullName>
    </submittedName>
</protein>
<dbReference type="Proteomes" id="UP000289316">
    <property type="component" value="Unassembled WGS sequence"/>
</dbReference>
<reference evidence="2 3" key="1">
    <citation type="submission" date="2018-09" db="EMBL/GenBank/DDBJ databases">
        <title>Murine metabolic-syndrome-specific gut microbial biobank.</title>
        <authorList>
            <person name="Liu C."/>
        </authorList>
    </citation>
    <scope>NUCLEOTIDE SEQUENCE [LARGE SCALE GENOMIC DNA]</scope>
    <source>
        <strain evidence="2 3">C-30</strain>
    </source>
</reference>
<organism evidence="2 3">
    <name type="scientific">Ligilactobacillus murinus</name>
    <dbReference type="NCBI Taxonomy" id="1622"/>
    <lineage>
        <taxon>Bacteria</taxon>
        <taxon>Bacillati</taxon>
        <taxon>Bacillota</taxon>
        <taxon>Bacilli</taxon>
        <taxon>Lactobacillales</taxon>
        <taxon>Lactobacillaceae</taxon>
        <taxon>Ligilactobacillus</taxon>
    </lineage>
</organism>
<sequence length="143" mass="16084">MVKKKETINLDLQKLAEGGVYEKMSRAFEEAIENILNPNTDQTKKREIDIKITLQPSKDLRQMETNVQVKTKLQPEMAVPTTVLIGKDADGRVHANELRSGAEGQTYFDPQDSTLKTDTGEPVDEVESESQGKVIDLQKRKRG</sequence>
<comment type="caution">
    <text evidence="2">The sequence shown here is derived from an EMBL/GenBank/DDBJ whole genome shotgun (WGS) entry which is preliminary data.</text>
</comment>
<dbReference type="AlphaFoldDB" id="A0A4Q2AYL2"/>
<name>A0A4Q2AYL2_9LACO</name>
<accession>A0A4Q2AYL2</accession>
<evidence type="ECO:0000256" key="1">
    <source>
        <dbReference type="SAM" id="MobiDB-lite"/>
    </source>
</evidence>
<proteinExistence type="predicted"/>
<evidence type="ECO:0000313" key="2">
    <source>
        <dbReference type="EMBL" id="RXV75549.1"/>
    </source>
</evidence>
<evidence type="ECO:0000313" key="3">
    <source>
        <dbReference type="Proteomes" id="UP000289316"/>
    </source>
</evidence>
<gene>
    <name evidence="2" type="ORF">D6C19_00735</name>
</gene>
<dbReference type="OrthoDB" id="1956472at2"/>
<feature type="region of interest" description="Disordered" evidence="1">
    <location>
        <begin position="98"/>
        <end position="143"/>
    </location>
</feature>
<dbReference type="RefSeq" id="WP_129303158.1">
    <property type="nucleotide sequence ID" value="NZ_QZFR01000002.1"/>
</dbReference>
<dbReference type="EMBL" id="QZFR01000002">
    <property type="protein sequence ID" value="RXV75549.1"/>
    <property type="molecule type" value="Genomic_DNA"/>
</dbReference>